<accession>A0AC60PMX3</accession>
<proteinExistence type="predicted"/>
<evidence type="ECO:0000313" key="2">
    <source>
        <dbReference type="Proteomes" id="UP000805193"/>
    </source>
</evidence>
<comment type="caution">
    <text evidence="1">The sequence shown here is derived from an EMBL/GenBank/DDBJ whole genome shotgun (WGS) entry which is preliminary data.</text>
</comment>
<name>A0AC60PMX3_IXOPE</name>
<dbReference type="EMBL" id="JABSTQ010010306">
    <property type="protein sequence ID" value="KAG0421877.1"/>
    <property type="molecule type" value="Genomic_DNA"/>
</dbReference>
<sequence>MRNEKIGLSNARLNEVSAARRSHPRFEKTLVARAILRCVAEWEGPKPDAKPLKGRRVTTVTVAVSQQSPDMVPLRFEE</sequence>
<keyword evidence="2" id="KW-1185">Reference proteome</keyword>
<evidence type="ECO:0000313" key="1">
    <source>
        <dbReference type="EMBL" id="KAG0421877.1"/>
    </source>
</evidence>
<dbReference type="Proteomes" id="UP000805193">
    <property type="component" value="Unassembled WGS sequence"/>
</dbReference>
<reference evidence="1 2" key="1">
    <citation type="journal article" date="2020" name="Cell">
        <title>Large-Scale Comparative Analyses of Tick Genomes Elucidate Their Genetic Diversity and Vector Capacities.</title>
        <authorList>
            <consortium name="Tick Genome and Microbiome Consortium (TIGMIC)"/>
            <person name="Jia N."/>
            <person name="Wang J."/>
            <person name="Shi W."/>
            <person name="Du L."/>
            <person name="Sun Y."/>
            <person name="Zhan W."/>
            <person name="Jiang J.F."/>
            <person name="Wang Q."/>
            <person name="Zhang B."/>
            <person name="Ji P."/>
            <person name="Bell-Sakyi L."/>
            <person name="Cui X.M."/>
            <person name="Yuan T.T."/>
            <person name="Jiang B.G."/>
            <person name="Yang W.F."/>
            <person name="Lam T.T."/>
            <person name="Chang Q.C."/>
            <person name="Ding S.J."/>
            <person name="Wang X.J."/>
            <person name="Zhu J.G."/>
            <person name="Ruan X.D."/>
            <person name="Zhao L."/>
            <person name="Wei J.T."/>
            <person name="Ye R.Z."/>
            <person name="Que T.C."/>
            <person name="Du C.H."/>
            <person name="Zhou Y.H."/>
            <person name="Cheng J.X."/>
            <person name="Dai P.F."/>
            <person name="Guo W.B."/>
            <person name="Han X.H."/>
            <person name="Huang E.J."/>
            <person name="Li L.F."/>
            <person name="Wei W."/>
            <person name="Gao Y.C."/>
            <person name="Liu J.Z."/>
            <person name="Shao H.Z."/>
            <person name="Wang X."/>
            <person name="Wang C.C."/>
            <person name="Yang T.C."/>
            <person name="Huo Q.B."/>
            <person name="Li W."/>
            <person name="Chen H.Y."/>
            <person name="Chen S.E."/>
            <person name="Zhou L.G."/>
            <person name="Ni X.B."/>
            <person name="Tian J.H."/>
            <person name="Sheng Y."/>
            <person name="Liu T."/>
            <person name="Pan Y.S."/>
            <person name="Xia L.Y."/>
            <person name="Li J."/>
            <person name="Zhao F."/>
            <person name="Cao W.C."/>
        </authorList>
    </citation>
    <scope>NUCLEOTIDE SEQUENCE [LARGE SCALE GENOMIC DNA]</scope>
    <source>
        <strain evidence="1">Iper-2018</strain>
    </source>
</reference>
<protein>
    <submittedName>
        <fullName evidence="1">Uncharacterized protein</fullName>
    </submittedName>
</protein>
<organism evidence="1 2">
    <name type="scientific">Ixodes persulcatus</name>
    <name type="common">Taiga tick</name>
    <dbReference type="NCBI Taxonomy" id="34615"/>
    <lineage>
        <taxon>Eukaryota</taxon>
        <taxon>Metazoa</taxon>
        <taxon>Ecdysozoa</taxon>
        <taxon>Arthropoda</taxon>
        <taxon>Chelicerata</taxon>
        <taxon>Arachnida</taxon>
        <taxon>Acari</taxon>
        <taxon>Parasitiformes</taxon>
        <taxon>Ixodida</taxon>
        <taxon>Ixodoidea</taxon>
        <taxon>Ixodidae</taxon>
        <taxon>Ixodinae</taxon>
        <taxon>Ixodes</taxon>
    </lineage>
</organism>
<gene>
    <name evidence="1" type="ORF">HPB47_002256</name>
</gene>